<comment type="caution">
    <text evidence="2">The sequence shown here is derived from an EMBL/GenBank/DDBJ whole genome shotgun (WGS) entry which is preliminary data.</text>
</comment>
<accession>A0A6L6WG81</accession>
<evidence type="ECO:0000313" key="3">
    <source>
        <dbReference type="Proteomes" id="UP000478892"/>
    </source>
</evidence>
<reference evidence="2 3" key="1">
    <citation type="submission" date="2019-12" db="EMBL/GenBank/DDBJ databases">
        <authorList>
            <person name="Zhang Y.-J."/>
        </authorList>
    </citation>
    <scope>NUCLEOTIDE SEQUENCE [LARGE SCALE GENOMIC DNA]</scope>
    <source>
        <strain evidence="2 3">CY05</strain>
    </source>
</reference>
<evidence type="ECO:0000256" key="1">
    <source>
        <dbReference type="SAM" id="MobiDB-lite"/>
    </source>
</evidence>
<proteinExistence type="predicted"/>
<dbReference type="RefSeq" id="WP_157021361.1">
    <property type="nucleotide sequence ID" value="NZ_WQLV01000002.1"/>
</dbReference>
<dbReference type="Proteomes" id="UP000478892">
    <property type="component" value="Unassembled WGS sequence"/>
</dbReference>
<feature type="region of interest" description="Disordered" evidence="1">
    <location>
        <begin position="42"/>
        <end position="72"/>
    </location>
</feature>
<organism evidence="2 3">
    <name type="scientific">Parasedimentitalea huanghaiensis</name>
    <dbReference type="NCBI Taxonomy" id="2682100"/>
    <lineage>
        <taxon>Bacteria</taxon>
        <taxon>Pseudomonadati</taxon>
        <taxon>Pseudomonadota</taxon>
        <taxon>Alphaproteobacteria</taxon>
        <taxon>Rhodobacterales</taxon>
        <taxon>Paracoccaceae</taxon>
        <taxon>Parasedimentitalea</taxon>
    </lineage>
</organism>
<evidence type="ECO:0000313" key="2">
    <source>
        <dbReference type="EMBL" id="MVO15047.1"/>
    </source>
</evidence>
<dbReference type="AlphaFoldDB" id="A0A6L6WG81"/>
<keyword evidence="3" id="KW-1185">Reference proteome</keyword>
<name>A0A6L6WG81_9RHOB</name>
<protein>
    <submittedName>
        <fullName evidence="2">Uncharacterized protein</fullName>
    </submittedName>
</protein>
<dbReference type="EMBL" id="WQLV01000002">
    <property type="protein sequence ID" value="MVO15047.1"/>
    <property type="molecule type" value="Genomic_DNA"/>
</dbReference>
<gene>
    <name evidence="2" type="ORF">GO984_04415</name>
</gene>
<sequence>MTENDWLLDVLVDLQAFATANGLGAVAEHLGETLKVAQAEISSQEEKAGAQTDGEQSQVGSNLRVVGGDQHS</sequence>